<evidence type="ECO:0000313" key="4">
    <source>
        <dbReference type="EMBL" id="CAK9053503.1"/>
    </source>
</evidence>
<evidence type="ECO:0000259" key="3">
    <source>
        <dbReference type="PROSITE" id="PS50158"/>
    </source>
</evidence>
<dbReference type="InterPro" id="IPR001878">
    <property type="entry name" value="Znf_CCHC"/>
</dbReference>
<keyword evidence="1" id="KW-0479">Metal-binding</keyword>
<evidence type="ECO:0000313" key="5">
    <source>
        <dbReference type="Proteomes" id="UP001642464"/>
    </source>
</evidence>
<keyword evidence="1" id="KW-0862">Zinc</keyword>
<evidence type="ECO:0000256" key="2">
    <source>
        <dbReference type="SAM" id="MobiDB-lite"/>
    </source>
</evidence>
<feature type="region of interest" description="Disordered" evidence="2">
    <location>
        <begin position="99"/>
        <end position="138"/>
    </location>
</feature>
<dbReference type="SUPFAM" id="SSF57756">
    <property type="entry name" value="Retrovirus zinc finger-like domains"/>
    <property type="match status" value="1"/>
</dbReference>
<dbReference type="Proteomes" id="UP001642464">
    <property type="component" value="Unassembled WGS sequence"/>
</dbReference>
<dbReference type="Gene3D" id="4.10.60.10">
    <property type="entry name" value="Zinc finger, CCHC-type"/>
    <property type="match status" value="1"/>
</dbReference>
<feature type="region of interest" description="Disordered" evidence="2">
    <location>
        <begin position="383"/>
        <end position="405"/>
    </location>
</feature>
<protein>
    <submittedName>
        <fullName evidence="4">Copia protein</fullName>
    </submittedName>
</protein>
<name>A0ABP0MPU4_9DINO</name>
<proteinExistence type="predicted"/>
<dbReference type="Pfam" id="PF00098">
    <property type="entry name" value="zf-CCHC"/>
    <property type="match status" value="1"/>
</dbReference>
<dbReference type="EMBL" id="CAXAMM010023336">
    <property type="protein sequence ID" value="CAK9053503.1"/>
    <property type="molecule type" value="Genomic_DNA"/>
</dbReference>
<dbReference type="InterPro" id="IPR036875">
    <property type="entry name" value="Znf_CCHC_sf"/>
</dbReference>
<keyword evidence="5" id="KW-1185">Reference proteome</keyword>
<evidence type="ECO:0000256" key="1">
    <source>
        <dbReference type="PROSITE-ProRule" id="PRU00047"/>
    </source>
</evidence>
<feature type="region of interest" description="Disordered" evidence="2">
    <location>
        <begin position="150"/>
        <end position="172"/>
    </location>
</feature>
<organism evidence="4 5">
    <name type="scientific">Durusdinium trenchii</name>
    <dbReference type="NCBI Taxonomy" id="1381693"/>
    <lineage>
        <taxon>Eukaryota</taxon>
        <taxon>Sar</taxon>
        <taxon>Alveolata</taxon>
        <taxon>Dinophyceae</taxon>
        <taxon>Suessiales</taxon>
        <taxon>Symbiodiniaceae</taxon>
        <taxon>Durusdinium</taxon>
    </lineage>
</organism>
<comment type="caution">
    <text evidence="4">The sequence shown here is derived from an EMBL/GenBank/DDBJ whole genome shotgun (WGS) entry which is preliminary data.</text>
</comment>
<feature type="compositionally biased region" description="Basic residues" evidence="2">
    <location>
        <begin position="111"/>
        <end position="122"/>
    </location>
</feature>
<sequence length="553" mass="62897">MAVDDELWEQDDWTEEYEPDEDAFYEADEWYDQEYDLVDDPEDLAYLHHTDEDTIFDTEEYDMAMAAYTDAKQRVLELKRSRGFYPVVAMVDKNQLPVMANANSSSGGKSPKGRGKKGKSKSKAPQGKGPQGKARARDAMVCHRCGKPGHFASQCKAASSSTTPTSAKKRTLEESDPLLTGMVLFENVMACENDTSPKNVMACENDASPNNVMACENVTASENVVVCENATLHENVMTLVNDTVQVEFYDCEEFFECEDAYSSSDVLVSEHEWLDDHHEILRFDDFIEDMKAQSRFKCIKSNLEKTFKPSTVFTAENLEPPPQEGVAQAASETGDTNETYNMYVFMLFTALALFGASQAFMNMLKALVNVFGKVMNDEKPQNVMDMESEESHEVETTESSAQTTEQLQKLVPTRLREENERLRNEVKEHIEAKAMLQHRINYLEAEVHRQDDRMDEYEVGLREATTEARLANASYQRTVQALQSLQGQHHVLQQEHRRIQNCRETSIPKEVFMTTRGTKFHVDPQCPAFHNASGQTAIESCKICEKQIEKDRW</sequence>
<dbReference type="PROSITE" id="PS50158">
    <property type="entry name" value="ZF_CCHC"/>
    <property type="match status" value="1"/>
</dbReference>
<feature type="compositionally biased region" description="Low complexity" evidence="2">
    <location>
        <begin position="156"/>
        <end position="166"/>
    </location>
</feature>
<feature type="domain" description="CCHC-type" evidence="3">
    <location>
        <begin position="142"/>
        <end position="156"/>
    </location>
</feature>
<gene>
    <name evidence="4" type="ORF">SCF082_LOCUS29141</name>
</gene>
<reference evidence="4 5" key="1">
    <citation type="submission" date="2024-02" db="EMBL/GenBank/DDBJ databases">
        <authorList>
            <person name="Chen Y."/>
            <person name="Shah S."/>
            <person name="Dougan E. K."/>
            <person name="Thang M."/>
            <person name="Chan C."/>
        </authorList>
    </citation>
    <scope>NUCLEOTIDE SEQUENCE [LARGE SCALE GENOMIC DNA]</scope>
</reference>
<keyword evidence="1" id="KW-0863">Zinc-finger</keyword>
<dbReference type="SMART" id="SM00343">
    <property type="entry name" value="ZnF_C2HC"/>
    <property type="match status" value="1"/>
</dbReference>
<accession>A0ABP0MPU4</accession>